<dbReference type="EMBL" id="KX643370">
    <property type="protein sequence ID" value="AOC55132.1"/>
    <property type="molecule type" value="Genomic_DNA"/>
</dbReference>
<proteinExistence type="predicted"/>
<evidence type="ECO:0000313" key="2">
    <source>
        <dbReference type="Proteomes" id="UP000149121"/>
    </source>
</evidence>
<name>A0A1B2RVV9_9VIRU</name>
<dbReference type="OrthoDB" id="8402at10239"/>
<keyword evidence="2" id="KW-1185">Reference proteome</keyword>
<dbReference type="Proteomes" id="UP000149121">
    <property type="component" value="Segment"/>
</dbReference>
<gene>
    <name evidence="1" type="ORF">LCDVSa048L</name>
</gene>
<sequence>MNLSTLIAIKHKEGCLKSFFKKEGYRIKEIVDSPELTVIVVDYIERAVKSFKSKWSKEARGRAYALFKDKVYVLKTNLIKGFELPGLAFDEEDPDDNYLKIAQKFKEGGVLEESYLTEKIDGCLLTVTVHRKGTIECDLMFKLMKNAWYVETDELLFVPASRSTLFLNEDMKKYFLKSFSGYSNKNTEKGWDQHKETFLTLVSTVYSKCVSSKIEPTSLIFEAVCKTESFKTRLTVSYPVDRLFYLGYCDENVFIPHYKTDQSIIQPDWYRIKSVEEVKDILTGLNLNLRYKDKIYPEGFVYLDHIRCDDTPFYCKLKPLVYYKCHKLKSEYVAELLELDDFYDDVYPFVKELKFISSDRLDVALKNYKAKVDEYIEPLLNRSISGDPIKALFSFRKDLNFPFFTTYFPVNMTEKEIFNFSRTTALVVDPISLRGFFKK</sequence>
<evidence type="ECO:0008006" key="3">
    <source>
        <dbReference type="Google" id="ProtNLM"/>
    </source>
</evidence>
<dbReference type="KEGG" id="vg:30902624"/>
<organism evidence="1 2">
    <name type="scientific">Lymphocystis disease virus 3</name>
    <dbReference type="NCBI Taxonomy" id="2560566"/>
    <lineage>
        <taxon>Viruses</taxon>
        <taxon>Varidnaviria</taxon>
        <taxon>Bamfordvirae</taxon>
        <taxon>Nucleocytoviricota</taxon>
        <taxon>Megaviricetes</taxon>
        <taxon>Pimascovirales</taxon>
        <taxon>Pimascovirales incertae sedis</taxon>
        <taxon>Iridoviridae</taxon>
        <taxon>Alphairidovirinae</taxon>
        <taxon>Lymphocystivirus</taxon>
        <taxon>Lymphocystivirus sparus1</taxon>
    </lineage>
</organism>
<reference evidence="1 2" key="1">
    <citation type="journal article" date="2016" name="J. Virol.">
        <title>Concurrence of Iridovirus, Polyomavirus, and a Unique Member of a New Group of Fish Papillomaviruses in Lymphocystis Disease-Affected Gilthead Sea Bream.</title>
        <authorList>
            <person name="Lopez-Bueno A."/>
            <person name="Mavian C."/>
            <person name="Labella A.M."/>
            <person name="Castro D."/>
            <person name="Borrego J.J."/>
            <person name="Alcami A."/>
            <person name="Alejo A."/>
        </authorList>
    </citation>
    <scope>NUCLEOTIDE SEQUENCE [LARGE SCALE GENOMIC DNA]</scope>
    <source>
        <strain evidence="1">SA9</strain>
    </source>
</reference>
<protein>
    <recommendedName>
        <fullName evidence="3">RNA ligase</fullName>
    </recommendedName>
</protein>
<accession>A0A1B2RVV9</accession>
<evidence type="ECO:0000313" key="1">
    <source>
        <dbReference type="EMBL" id="AOC55132.1"/>
    </source>
</evidence>